<evidence type="ECO:0000256" key="2">
    <source>
        <dbReference type="ARBA" id="ARBA00022737"/>
    </source>
</evidence>
<feature type="transmembrane region" description="Helical" evidence="3">
    <location>
        <begin position="113"/>
        <end position="134"/>
    </location>
</feature>
<keyword evidence="1" id="KW-0433">Leucine-rich repeat</keyword>
<feature type="transmembrane region" description="Helical" evidence="3">
    <location>
        <begin position="12"/>
        <end position="31"/>
    </location>
</feature>
<keyword evidence="3" id="KW-0472">Membrane</keyword>
<feature type="transmembrane region" description="Helical" evidence="3">
    <location>
        <begin position="73"/>
        <end position="93"/>
    </location>
</feature>
<reference evidence="4 5" key="1">
    <citation type="submission" date="2016-11" db="EMBL/GenBank/DDBJ databases">
        <title>Whole genomes of Flavobacteriaceae.</title>
        <authorList>
            <person name="Stine C."/>
            <person name="Li C."/>
            <person name="Tadesse D."/>
        </authorList>
    </citation>
    <scope>NUCLEOTIDE SEQUENCE [LARGE SCALE GENOMIC DNA]</scope>
    <source>
        <strain evidence="4 5">CCUG 59446</strain>
    </source>
</reference>
<dbReference type="Proteomes" id="UP000198336">
    <property type="component" value="Unassembled WGS sequence"/>
</dbReference>
<dbReference type="GO" id="GO:0005737">
    <property type="term" value="C:cytoplasm"/>
    <property type="evidence" value="ECO:0007669"/>
    <property type="project" value="TreeGrafter"/>
</dbReference>
<keyword evidence="2" id="KW-0677">Repeat</keyword>
<sequence length="270" mass="31124">MPLFFFAGLTPFGYGFIGVLFLSFLLAYFWLKSYDKKNKPGCLSIGFAGLIIWFVLMFPTFFTFSIIENGNAATKVGLVIFWAFVLALVIYFVTAKNTEGVKKVIFTIFKYILYLILLGLFLVLFFGMTYYIYLRLFTAEKNEDPVWPALLCIFFVAVLSVIGFGLLVRDKEDKKKEKSTFYDLAEAKLKPQLVVELDLSKNKLSKFPDEILQFKNLKFLVLSHNEISEIPNDINKLHKLIGLDLSHNPISDLERNRLRKLLSKEVEIVF</sequence>
<dbReference type="InterPro" id="IPR001611">
    <property type="entry name" value="Leu-rich_rpt"/>
</dbReference>
<dbReference type="EMBL" id="MUHA01000007">
    <property type="protein sequence ID" value="OXB01406.1"/>
    <property type="molecule type" value="Genomic_DNA"/>
</dbReference>
<organism evidence="4 5">
    <name type="scientific">Flavobacterium oncorhynchi</name>
    <dbReference type="NCBI Taxonomy" id="728056"/>
    <lineage>
        <taxon>Bacteria</taxon>
        <taxon>Pseudomonadati</taxon>
        <taxon>Bacteroidota</taxon>
        <taxon>Flavobacteriia</taxon>
        <taxon>Flavobacteriales</taxon>
        <taxon>Flavobacteriaceae</taxon>
        <taxon>Flavobacterium</taxon>
    </lineage>
</organism>
<dbReference type="Pfam" id="PF13855">
    <property type="entry name" value="LRR_8"/>
    <property type="match status" value="1"/>
</dbReference>
<evidence type="ECO:0000256" key="3">
    <source>
        <dbReference type="SAM" id="Phobius"/>
    </source>
</evidence>
<evidence type="ECO:0000256" key="1">
    <source>
        <dbReference type="ARBA" id="ARBA00022614"/>
    </source>
</evidence>
<dbReference type="InterPro" id="IPR050216">
    <property type="entry name" value="LRR_domain-containing"/>
</dbReference>
<keyword evidence="3" id="KW-0812">Transmembrane</keyword>
<keyword evidence="3" id="KW-1133">Transmembrane helix</keyword>
<evidence type="ECO:0000313" key="4">
    <source>
        <dbReference type="EMBL" id="OXB01406.1"/>
    </source>
</evidence>
<evidence type="ECO:0008006" key="6">
    <source>
        <dbReference type="Google" id="ProtNLM"/>
    </source>
</evidence>
<name>A0A226I576_9FLAO</name>
<dbReference type="SUPFAM" id="SSF52058">
    <property type="entry name" value="L domain-like"/>
    <property type="match status" value="1"/>
</dbReference>
<protein>
    <recommendedName>
        <fullName evidence="6">Leucine-rich repeat domain-containing protein</fullName>
    </recommendedName>
</protein>
<feature type="transmembrane region" description="Helical" evidence="3">
    <location>
        <begin position="43"/>
        <end position="67"/>
    </location>
</feature>
<dbReference type="AlphaFoldDB" id="A0A226I576"/>
<evidence type="ECO:0000313" key="5">
    <source>
        <dbReference type="Proteomes" id="UP000198336"/>
    </source>
</evidence>
<accession>A0A226I576</accession>
<comment type="caution">
    <text evidence="4">The sequence shown here is derived from an EMBL/GenBank/DDBJ whole genome shotgun (WGS) entry which is preliminary data.</text>
</comment>
<dbReference type="InterPro" id="IPR032675">
    <property type="entry name" value="LRR_dom_sf"/>
</dbReference>
<keyword evidence="5" id="KW-1185">Reference proteome</keyword>
<dbReference type="PANTHER" id="PTHR48051:SF1">
    <property type="entry name" value="RAS SUPPRESSOR PROTEIN 1"/>
    <property type="match status" value="1"/>
</dbReference>
<gene>
    <name evidence="4" type="ORF">B0A75_07545</name>
</gene>
<dbReference type="PROSITE" id="PS51450">
    <property type="entry name" value="LRR"/>
    <property type="match status" value="2"/>
</dbReference>
<dbReference type="PANTHER" id="PTHR48051">
    <property type="match status" value="1"/>
</dbReference>
<dbReference type="Gene3D" id="3.80.10.10">
    <property type="entry name" value="Ribonuclease Inhibitor"/>
    <property type="match status" value="1"/>
</dbReference>
<feature type="transmembrane region" description="Helical" evidence="3">
    <location>
        <begin position="146"/>
        <end position="168"/>
    </location>
</feature>
<dbReference type="RefSeq" id="WP_089053678.1">
    <property type="nucleotide sequence ID" value="NZ_MUHA01000007.1"/>
</dbReference>
<proteinExistence type="predicted"/>